<dbReference type="Pfam" id="PF01734">
    <property type="entry name" value="Patatin"/>
    <property type="match status" value="1"/>
</dbReference>
<organism evidence="6 7">
    <name type="scientific">Candidatus Thalassospirochaeta sargassi</name>
    <dbReference type="NCBI Taxonomy" id="3119039"/>
    <lineage>
        <taxon>Bacteria</taxon>
        <taxon>Pseudomonadati</taxon>
        <taxon>Spirochaetota</taxon>
        <taxon>Spirochaetia</taxon>
        <taxon>Spirochaetales</taxon>
        <taxon>Spirochaetaceae</taxon>
        <taxon>Candidatus Thalassospirochaeta</taxon>
    </lineage>
</organism>
<evidence type="ECO:0000256" key="4">
    <source>
        <dbReference type="PROSITE-ProRule" id="PRU01161"/>
    </source>
</evidence>
<dbReference type="PANTHER" id="PTHR14226">
    <property type="entry name" value="NEUROPATHY TARGET ESTERASE/SWISS CHEESE D.MELANOGASTER"/>
    <property type="match status" value="1"/>
</dbReference>
<evidence type="ECO:0000256" key="3">
    <source>
        <dbReference type="ARBA" id="ARBA00023098"/>
    </source>
</evidence>
<feature type="active site" description="Proton acceptor" evidence="4">
    <location>
        <position position="182"/>
    </location>
</feature>
<sequence length="433" mass="48201">MFSKQPGYALVFSGGGAKGAYEIGAWKAIRELKIKIDAVGGTSVGALNAAVVAQDDFDLGIKIWSELTIDKVVDIPSQMLSGGKPKFSFKNLMKIGDLHLDIKNLGLDSSPLHNMLKAEVDEEKIRSSGIDLGIVTVKVDNFSPCEIFLDDMPHGTLPDYLLASASFPAFKRAEINGKHFADGAMYDNVPHAMMKNRGYRRIIVVDIGGVGVNRKPDIAGTETIYIRTSVPLGNVLDFNPKNAIRAIDAGYLDTMKVFGKNDGLKYYINKNSKLEKELYDRLLNQNNIDKYSKYLKLNGRKAVPENVGTLIREILPKEQRSNRDLILCLIEAAAASLDIERIKLYKLSELLDAIKEKYAEINRSGNLPSEKESESFLKMIEETIEGTLSFFRSDRGLSKYSSYEYAKMMKNRQAAFRLLPEILPAEVLLSLIT</sequence>
<protein>
    <submittedName>
        <fullName evidence="6">Patatin-like phospholipase family protein</fullName>
    </submittedName>
</protein>
<keyword evidence="1 4" id="KW-0378">Hydrolase</keyword>
<evidence type="ECO:0000313" key="6">
    <source>
        <dbReference type="EMBL" id="MDC7226435.1"/>
    </source>
</evidence>
<feature type="short sequence motif" description="DGA/G" evidence="4">
    <location>
        <begin position="182"/>
        <end position="184"/>
    </location>
</feature>
<dbReference type="InterPro" id="IPR050301">
    <property type="entry name" value="NTE"/>
</dbReference>
<dbReference type="InterPro" id="IPR002641">
    <property type="entry name" value="PNPLA_dom"/>
</dbReference>
<accession>A0AAJ1IBX3</accession>
<dbReference type="GO" id="GO:0016787">
    <property type="term" value="F:hydrolase activity"/>
    <property type="evidence" value="ECO:0007669"/>
    <property type="project" value="UniProtKB-UniRule"/>
</dbReference>
<dbReference type="PROSITE" id="PS51635">
    <property type="entry name" value="PNPLA"/>
    <property type="match status" value="1"/>
</dbReference>
<evidence type="ECO:0000256" key="1">
    <source>
        <dbReference type="ARBA" id="ARBA00022801"/>
    </source>
</evidence>
<dbReference type="SUPFAM" id="SSF52151">
    <property type="entry name" value="FabD/lysophospholipase-like"/>
    <property type="match status" value="1"/>
</dbReference>
<feature type="active site" description="Nucleophile" evidence="4">
    <location>
        <position position="43"/>
    </location>
</feature>
<dbReference type="InterPro" id="IPR016035">
    <property type="entry name" value="Acyl_Trfase/lysoPLipase"/>
</dbReference>
<dbReference type="PANTHER" id="PTHR14226:SF57">
    <property type="entry name" value="BLR7027 PROTEIN"/>
    <property type="match status" value="1"/>
</dbReference>
<feature type="domain" description="PNPLA" evidence="5">
    <location>
        <begin position="10"/>
        <end position="195"/>
    </location>
</feature>
<dbReference type="EMBL" id="JAQQAL010000011">
    <property type="protein sequence ID" value="MDC7226435.1"/>
    <property type="molecule type" value="Genomic_DNA"/>
</dbReference>
<reference evidence="6 7" key="1">
    <citation type="submission" date="2022-12" db="EMBL/GenBank/DDBJ databases">
        <title>Metagenome assembled genome from gulf of manar.</title>
        <authorList>
            <person name="Kohli P."/>
            <person name="Pk S."/>
            <person name="Venkata Ramana C."/>
            <person name="Sasikala C."/>
        </authorList>
    </citation>
    <scope>NUCLEOTIDE SEQUENCE [LARGE SCALE GENOMIC DNA]</scope>
    <source>
        <strain evidence="6">JB008</strain>
    </source>
</reference>
<gene>
    <name evidence="6" type="ORF">PQJ61_06695</name>
</gene>
<feature type="short sequence motif" description="GXGXXG" evidence="4">
    <location>
        <begin position="14"/>
        <end position="19"/>
    </location>
</feature>
<keyword evidence="3 4" id="KW-0443">Lipid metabolism</keyword>
<evidence type="ECO:0000313" key="7">
    <source>
        <dbReference type="Proteomes" id="UP001221217"/>
    </source>
</evidence>
<evidence type="ECO:0000256" key="2">
    <source>
        <dbReference type="ARBA" id="ARBA00022963"/>
    </source>
</evidence>
<dbReference type="Gene3D" id="3.40.1090.10">
    <property type="entry name" value="Cytosolic phospholipase A2 catalytic domain"/>
    <property type="match status" value="2"/>
</dbReference>
<dbReference type="Proteomes" id="UP001221217">
    <property type="component" value="Unassembled WGS sequence"/>
</dbReference>
<name>A0AAJ1IBX3_9SPIO</name>
<evidence type="ECO:0000259" key="5">
    <source>
        <dbReference type="PROSITE" id="PS51635"/>
    </source>
</evidence>
<proteinExistence type="predicted"/>
<dbReference type="AlphaFoldDB" id="A0AAJ1IBX3"/>
<keyword evidence="2 4" id="KW-0442">Lipid degradation</keyword>
<comment type="caution">
    <text evidence="6">The sequence shown here is derived from an EMBL/GenBank/DDBJ whole genome shotgun (WGS) entry which is preliminary data.</text>
</comment>
<feature type="short sequence motif" description="GXSXG" evidence="4">
    <location>
        <begin position="41"/>
        <end position="45"/>
    </location>
</feature>
<dbReference type="CDD" id="cd07209">
    <property type="entry name" value="Pat_hypo_Ecoli_Z1214_like"/>
    <property type="match status" value="1"/>
</dbReference>
<dbReference type="GO" id="GO:0016042">
    <property type="term" value="P:lipid catabolic process"/>
    <property type="evidence" value="ECO:0007669"/>
    <property type="project" value="UniProtKB-UniRule"/>
</dbReference>